<keyword evidence="2" id="KW-1185">Reference proteome</keyword>
<sequence length="71" mass="8220">MYKLDGKDMLDGLSTRRRAIGLWCLSHPFRMDIKVTSRVGEIVTARPGRYRDEQDREYPVEGNVLLIRDGP</sequence>
<gene>
    <name evidence="1" type="ORF">TRAPUB_2106</name>
</gene>
<dbReference type="EMBL" id="MNAD01001225">
    <property type="protein sequence ID" value="OJT07074.1"/>
    <property type="molecule type" value="Genomic_DNA"/>
</dbReference>
<evidence type="ECO:0000313" key="1">
    <source>
        <dbReference type="EMBL" id="OJT07074.1"/>
    </source>
</evidence>
<evidence type="ECO:0000313" key="2">
    <source>
        <dbReference type="Proteomes" id="UP000184267"/>
    </source>
</evidence>
<dbReference type="Proteomes" id="UP000184267">
    <property type="component" value="Unassembled WGS sequence"/>
</dbReference>
<dbReference type="AlphaFoldDB" id="A0A1M2VHI8"/>
<name>A0A1M2VHI8_TRAPU</name>
<accession>A0A1M2VHI8</accession>
<comment type="caution">
    <text evidence="1">The sequence shown here is derived from an EMBL/GenBank/DDBJ whole genome shotgun (WGS) entry which is preliminary data.</text>
</comment>
<organism evidence="1 2">
    <name type="scientific">Trametes pubescens</name>
    <name type="common">White-rot fungus</name>
    <dbReference type="NCBI Taxonomy" id="154538"/>
    <lineage>
        <taxon>Eukaryota</taxon>
        <taxon>Fungi</taxon>
        <taxon>Dikarya</taxon>
        <taxon>Basidiomycota</taxon>
        <taxon>Agaricomycotina</taxon>
        <taxon>Agaricomycetes</taxon>
        <taxon>Polyporales</taxon>
        <taxon>Polyporaceae</taxon>
        <taxon>Trametes</taxon>
    </lineage>
</organism>
<proteinExistence type="predicted"/>
<reference evidence="1 2" key="1">
    <citation type="submission" date="2016-10" db="EMBL/GenBank/DDBJ databases">
        <title>Genome sequence of the basidiomycete white-rot fungus Trametes pubescens.</title>
        <authorList>
            <person name="Makela M.R."/>
            <person name="Granchi Z."/>
            <person name="Peng M."/>
            <person name="De Vries R.P."/>
            <person name="Grigoriev I."/>
            <person name="Riley R."/>
            <person name="Hilden K."/>
        </authorList>
    </citation>
    <scope>NUCLEOTIDE SEQUENCE [LARGE SCALE GENOMIC DNA]</scope>
    <source>
        <strain evidence="1 2">FBCC735</strain>
    </source>
</reference>
<protein>
    <submittedName>
        <fullName evidence="1">Uncharacterized protein</fullName>
    </submittedName>
</protein>